<dbReference type="GO" id="GO:0003955">
    <property type="term" value="F:NAD(P)H dehydrogenase (quinone) activity"/>
    <property type="evidence" value="ECO:0007669"/>
    <property type="project" value="InterPro"/>
</dbReference>
<dbReference type="OrthoDB" id="504689at2759"/>
<dbReference type="AlphaFoldDB" id="A0A8K1FIW7"/>
<comment type="caution">
    <text evidence="3">The sequence shown here is derived from an EMBL/GenBank/DDBJ whole genome shotgun (WGS) entry which is preliminary data.</text>
</comment>
<reference evidence="3" key="1">
    <citation type="submission" date="2019-03" db="EMBL/GenBank/DDBJ databases">
        <title>Long read genome sequence of the mycoparasitic Pythium oligandrum ATCC 38472 isolated from sugarbeet rhizosphere.</title>
        <authorList>
            <person name="Gaulin E."/>
        </authorList>
    </citation>
    <scope>NUCLEOTIDE SEQUENCE</scope>
    <source>
        <strain evidence="3">ATCC 38472_TT</strain>
    </source>
</reference>
<dbReference type="PANTHER" id="PTHR30546:SF23">
    <property type="entry name" value="FLAVOPROTEIN-LIKE PROTEIN YCP4-RELATED"/>
    <property type="match status" value="1"/>
</dbReference>
<dbReference type="PROSITE" id="PS50902">
    <property type="entry name" value="FLAVODOXIN_LIKE"/>
    <property type="match status" value="1"/>
</dbReference>
<dbReference type="InterPro" id="IPR010089">
    <property type="entry name" value="Flavoprotein_WrbA-like"/>
</dbReference>
<dbReference type="FunFam" id="3.40.50.360:FF:000001">
    <property type="entry name" value="NAD(P)H dehydrogenase (Quinone) FQR1-like"/>
    <property type="match status" value="1"/>
</dbReference>
<name>A0A8K1FIW7_PYTOL</name>
<dbReference type="GO" id="GO:0016020">
    <property type="term" value="C:membrane"/>
    <property type="evidence" value="ECO:0007669"/>
    <property type="project" value="TreeGrafter"/>
</dbReference>
<dbReference type="PANTHER" id="PTHR30546">
    <property type="entry name" value="FLAVODOXIN-RELATED PROTEIN WRBA-RELATED"/>
    <property type="match status" value="1"/>
</dbReference>
<dbReference type="InterPro" id="IPR005025">
    <property type="entry name" value="FMN_Rdtase-like_dom"/>
</dbReference>
<proteinExistence type="inferred from homology"/>
<feature type="domain" description="Flavodoxin-like" evidence="2">
    <location>
        <begin position="4"/>
        <end position="191"/>
    </location>
</feature>
<dbReference type="Gene3D" id="3.40.50.360">
    <property type="match status" value="1"/>
</dbReference>
<dbReference type="GO" id="GO:0010181">
    <property type="term" value="F:FMN binding"/>
    <property type="evidence" value="ECO:0007669"/>
    <property type="project" value="InterPro"/>
</dbReference>
<protein>
    <recommendedName>
        <fullName evidence="2">Flavodoxin-like domain-containing protein</fullName>
    </recommendedName>
</protein>
<gene>
    <name evidence="3" type="ORF">Poli38472_005122</name>
</gene>
<dbReference type="InterPro" id="IPR029039">
    <property type="entry name" value="Flavoprotein-like_sf"/>
</dbReference>
<evidence type="ECO:0000256" key="1">
    <source>
        <dbReference type="ARBA" id="ARBA00006961"/>
    </source>
</evidence>
<dbReference type="SUPFAM" id="SSF52218">
    <property type="entry name" value="Flavoproteins"/>
    <property type="match status" value="1"/>
</dbReference>
<comment type="similarity">
    <text evidence="1">Belongs to the WrbA family.</text>
</comment>
<evidence type="ECO:0000259" key="2">
    <source>
        <dbReference type="PROSITE" id="PS50902"/>
    </source>
</evidence>
<accession>A0A8K1FIW7</accession>
<dbReference type="Pfam" id="PF03358">
    <property type="entry name" value="FMN_red"/>
    <property type="match status" value="1"/>
</dbReference>
<dbReference type="EMBL" id="SPLM01000073">
    <property type="protein sequence ID" value="TMW62504.1"/>
    <property type="molecule type" value="Genomic_DNA"/>
</dbReference>
<organism evidence="3 4">
    <name type="scientific">Pythium oligandrum</name>
    <name type="common">Mycoparasitic fungus</name>
    <dbReference type="NCBI Taxonomy" id="41045"/>
    <lineage>
        <taxon>Eukaryota</taxon>
        <taxon>Sar</taxon>
        <taxon>Stramenopiles</taxon>
        <taxon>Oomycota</taxon>
        <taxon>Peronosporomycetes</taxon>
        <taxon>Pythiales</taxon>
        <taxon>Pythiaceae</taxon>
        <taxon>Pythium</taxon>
    </lineage>
</organism>
<dbReference type="InterPro" id="IPR008254">
    <property type="entry name" value="Flavodoxin/NO_synth"/>
</dbReference>
<dbReference type="NCBIfam" id="NF002999">
    <property type="entry name" value="PRK03767.1"/>
    <property type="match status" value="1"/>
</dbReference>
<dbReference type="NCBIfam" id="TIGR01755">
    <property type="entry name" value="flav_wrbA"/>
    <property type="match status" value="1"/>
</dbReference>
<keyword evidence="4" id="KW-1185">Reference proteome</keyword>
<dbReference type="Proteomes" id="UP000794436">
    <property type="component" value="Unassembled WGS sequence"/>
</dbReference>
<evidence type="ECO:0000313" key="4">
    <source>
        <dbReference type="Proteomes" id="UP000794436"/>
    </source>
</evidence>
<sequence>MTNIVIVYYSTFGHVVKFAVTIREGINKVEGVTATIYHIPETLSDDILSKMHAPPKVSYPIATPAVLKDADGIIFGFPTRFGSLPAQIRAFFDSTGGLWAAPGLESKPVGLFCSIGALGGGQETNAMTALPFFTNHGMMFVPLGYRSRLLSNLEEIHGGSPWGCSTIAGPDGSRTPSELELEIARVQGESFAEVTKKLAA</sequence>
<evidence type="ECO:0000313" key="3">
    <source>
        <dbReference type="EMBL" id="TMW62504.1"/>
    </source>
</evidence>